<feature type="transmembrane region" description="Helical" evidence="7">
    <location>
        <begin position="284"/>
        <end position="306"/>
    </location>
</feature>
<comment type="similarity">
    <text evidence="2">Belongs to the bacterial sugar transferase family.</text>
</comment>
<dbReference type="STRING" id="301302.ERS852420_03038"/>
<evidence type="ECO:0000259" key="8">
    <source>
        <dbReference type="Pfam" id="PF02397"/>
    </source>
</evidence>
<evidence type="ECO:0000256" key="2">
    <source>
        <dbReference type="ARBA" id="ARBA00006464"/>
    </source>
</evidence>
<keyword evidence="10" id="KW-1185">Reference proteome</keyword>
<reference evidence="10" key="1">
    <citation type="submission" date="2015-05" db="EMBL/GenBank/DDBJ databases">
        <authorList>
            <consortium name="Pathogen Informatics"/>
        </authorList>
    </citation>
    <scope>NUCLEOTIDE SEQUENCE [LARGE SCALE GENOMIC DNA]</scope>
    <source>
        <strain evidence="10">M72</strain>
    </source>
</reference>
<feature type="domain" description="Bacterial sugar transferase" evidence="8">
    <location>
        <begin position="279"/>
        <end position="480"/>
    </location>
</feature>
<dbReference type="Pfam" id="PF13727">
    <property type="entry name" value="CoA_binding_3"/>
    <property type="match status" value="1"/>
</dbReference>
<keyword evidence="3 9" id="KW-0808">Transferase</keyword>
<dbReference type="EMBL" id="CVRR01000010">
    <property type="protein sequence ID" value="CRL35829.1"/>
    <property type="molecule type" value="Genomic_DNA"/>
</dbReference>
<comment type="subcellular location">
    <subcellularLocation>
        <location evidence="1">Membrane</location>
        <topology evidence="1">Multi-pass membrane protein</topology>
    </subcellularLocation>
</comment>
<dbReference type="InterPro" id="IPR017475">
    <property type="entry name" value="EPS_sugar_tfrase"/>
</dbReference>
<evidence type="ECO:0000256" key="4">
    <source>
        <dbReference type="ARBA" id="ARBA00022692"/>
    </source>
</evidence>
<keyword evidence="4 7" id="KW-0812">Transmembrane</keyword>
<dbReference type="PANTHER" id="PTHR30576:SF10">
    <property type="entry name" value="SLL5057 PROTEIN"/>
    <property type="match status" value="1"/>
</dbReference>
<gene>
    <name evidence="9" type="ORF">M72_24771</name>
</gene>
<dbReference type="InterPro" id="IPR003362">
    <property type="entry name" value="Bact_transf"/>
</dbReference>
<feature type="transmembrane region" description="Helical" evidence="7">
    <location>
        <begin position="45"/>
        <end position="64"/>
    </location>
</feature>
<evidence type="ECO:0000313" key="9">
    <source>
        <dbReference type="EMBL" id="CRL35829.1"/>
    </source>
</evidence>
<evidence type="ECO:0000256" key="7">
    <source>
        <dbReference type="SAM" id="Phobius"/>
    </source>
</evidence>
<dbReference type="Pfam" id="PF02397">
    <property type="entry name" value="Bac_transf"/>
    <property type="match status" value="1"/>
</dbReference>
<sequence length="486" mass="55868">MYQKAKNSWIKHIDFVILDILCLQVSFFLAYLVRHRNLNLYSNSVYGNLAIVLILIDVCMMFFLNTCKNVLKRGLLIELAATMRQVSLVILFAVFYLFFVKDAGDFSRITLFLTAIFYAIISYGTRILWKRHVLRNLRLGRKNSIVILTDWANLPQVQEDIQHHSYELFQVRGIAVIDVNEKKTLPEKLGDIPFVAEGESVMDYLCHAWVDEVFIDLQPNDPRVDRWIDQLTEMGVTVHLKLANRMELAANKQFVEKLGRYTVLTTSIRTVSTWELFLKRLIDILGGIVGCILTGILFLILAPMIYHESPGPIFFGQTRIGKNGKKFTCYKFRSMYLDAEERKAALAAENRVSDGMMFKLDFDPRIIGSRRLPDGTIKKGLGNKIRDWSIDEFPQFWNVLKGDMSLVGTRPPTEDEWVKYELHHRSRLAIKPGITGMWQVSGRSEITDFEQVVALDRSYIANWSLGLDVKILCKTVGVVLRHEGAM</sequence>
<evidence type="ECO:0000313" key="10">
    <source>
        <dbReference type="Proteomes" id="UP000049979"/>
    </source>
</evidence>
<protein>
    <submittedName>
        <fullName evidence="9">Undecaprenyl-phosphate galactose phosphotransferase</fullName>
    </submittedName>
</protein>
<evidence type="ECO:0000256" key="3">
    <source>
        <dbReference type="ARBA" id="ARBA00022679"/>
    </source>
</evidence>
<evidence type="ECO:0000256" key="6">
    <source>
        <dbReference type="ARBA" id="ARBA00023136"/>
    </source>
</evidence>
<dbReference type="GO" id="GO:0016020">
    <property type="term" value="C:membrane"/>
    <property type="evidence" value="ECO:0007669"/>
    <property type="project" value="UniProtKB-SubCell"/>
</dbReference>
<evidence type="ECO:0000256" key="1">
    <source>
        <dbReference type="ARBA" id="ARBA00004141"/>
    </source>
</evidence>
<dbReference type="AlphaFoldDB" id="A0A0M6WH11"/>
<feature type="transmembrane region" description="Helical" evidence="7">
    <location>
        <begin position="12"/>
        <end position="33"/>
    </location>
</feature>
<keyword evidence="6 7" id="KW-0472">Membrane</keyword>
<dbReference type="PANTHER" id="PTHR30576">
    <property type="entry name" value="COLANIC BIOSYNTHESIS UDP-GLUCOSE LIPID CARRIER TRANSFERASE"/>
    <property type="match status" value="1"/>
</dbReference>
<dbReference type="NCBIfam" id="TIGR03025">
    <property type="entry name" value="EPS_sugtrans"/>
    <property type="match status" value="1"/>
</dbReference>
<dbReference type="GO" id="GO:0016780">
    <property type="term" value="F:phosphotransferase activity, for other substituted phosphate groups"/>
    <property type="evidence" value="ECO:0007669"/>
    <property type="project" value="TreeGrafter"/>
</dbReference>
<feature type="transmembrane region" description="Helical" evidence="7">
    <location>
        <begin position="111"/>
        <end position="129"/>
    </location>
</feature>
<dbReference type="Proteomes" id="UP000049979">
    <property type="component" value="Unassembled WGS sequence"/>
</dbReference>
<dbReference type="OrthoDB" id="9808602at2"/>
<dbReference type="RefSeq" id="WP_055067426.1">
    <property type="nucleotide sequence ID" value="NZ_CP173697.1"/>
</dbReference>
<evidence type="ECO:0000256" key="5">
    <source>
        <dbReference type="ARBA" id="ARBA00022989"/>
    </source>
</evidence>
<keyword evidence="5 7" id="KW-1133">Transmembrane helix</keyword>
<proteinExistence type="inferred from homology"/>
<feature type="transmembrane region" description="Helical" evidence="7">
    <location>
        <begin position="76"/>
        <end position="99"/>
    </location>
</feature>
<name>A0A0M6WH11_9FIRM</name>
<accession>A0A0M6WH11</accession>
<organism evidence="9 10">
    <name type="scientific">Roseburia faecis</name>
    <dbReference type="NCBI Taxonomy" id="301302"/>
    <lineage>
        <taxon>Bacteria</taxon>
        <taxon>Bacillati</taxon>
        <taxon>Bacillota</taxon>
        <taxon>Clostridia</taxon>
        <taxon>Lachnospirales</taxon>
        <taxon>Lachnospiraceae</taxon>
        <taxon>Roseburia</taxon>
    </lineage>
</organism>